<feature type="active site" description="Proton donor" evidence="7">
    <location>
        <position position="150"/>
    </location>
</feature>
<feature type="binding site" evidence="9">
    <location>
        <position position="157"/>
    </location>
    <ligand>
        <name>Zn(2+)</name>
        <dbReference type="ChEBI" id="CHEBI:29105"/>
    </ligand>
</feature>
<dbReference type="SUPFAM" id="SSF52317">
    <property type="entry name" value="Class I glutamine amidotransferase-like"/>
    <property type="match status" value="1"/>
</dbReference>
<evidence type="ECO:0000313" key="13">
    <source>
        <dbReference type="EMBL" id="PLT44415.1"/>
    </source>
</evidence>
<evidence type="ECO:0000256" key="2">
    <source>
        <dbReference type="ARBA" id="ARBA00005940"/>
    </source>
</evidence>
<dbReference type="EC" id="3.2.1.23" evidence="3 6"/>
<dbReference type="GO" id="GO:0046872">
    <property type="term" value="F:metal ion binding"/>
    <property type="evidence" value="ECO:0007669"/>
    <property type="project" value="UniProtKB-KW"/>
</dbReference>
<dbReference type="Gene3D" id="2.60.40.1180">
    <property type="entry name" value="Golgi alpha-mannosidase II"/>
    <property type="match status" value="1"/>
</dbReference>
<evidence type="ECO:0000313" key="14">
    <source>
        <dbReference type="Proteomes" id="UP000234789"/>
    </source>
</evidence>
<dbReference type="Pfam" id="PF02449">
    <property type="entry name" value="Glyco_hydro_42"/>
    <property type="match status" value="1"/>
</dbReference>
<dbReference type="PANTHER" id="PTHR36447:SF1">
    <property type="entry name" value="BETA-GALACTOSIDASE GANA"/>
    <property type="match status" value="1"/>
</dbReference>
<keyword evidence="9" id="KW-0479">Metal-binding</keyword>
<dbReference type="Pfam" id="PF08533">
    <property type="entry name" value="Glyco_hydro_42C"/>
    <property type="match status" value="1"/>
</dbReference>
<keyword evidence="9" id="KW-0862">Zinc</keyword>
<evidence type="ECO:0000259" key="10">
    <source>
        <dbReference type="Pfam" id="PF02449"/>
    </source>
</evidence>
<dbReference type="GO" id="GO:0009341">
    <property type="term" value="C:beta-galactosidase complex"/>
    <property type="evidence" value="ECO:0007669"/>
    <property type="project" value="InterPro"/>
</dbReference>
<comment type="caution">
    <text evidence="13">The sequence shown here is derived from an EMBL/GenBank/DDBJ whole genome shotgun (WGS) entry which is preliminary data.</text>
</comment>
<dbReference type="InterPro" id="IPR013739">
    <property type="entry name" value="Beta_galactosidase_C"/>
</dbReference>
<feature type="binding site" evidence="8">
    <location>
        <position position="111"/>
    </location>
    <ligand>
        <name>substrate</name>
    </ligand>
</feature>
<dbReference type="GO" id="GO:0004565">
    <property type="term" value="F:beta-galactosidase activity"/>
    <property type="evidence" value="ECO:0007669"/>
    <property type="project" value="UniProtKB-EC"/>
</dbReference>
<evidence type="ECO:0000256" key="1">
    <source>
        <dbReference type="ARBA" id="ARBA00001412"/>
    </source>
</evidence>
<dbReference type="Proteomes" id="UP000234789">
    <property type="component" value="Unassembled WGS sequence"/>
</dbReference>
<dbReference type="Gene3D" id="3.20.20.80">
    <property type="entry name" value="Glycosidases"/>
    <property type="match status" value="1"/>
</dbReference>
<feature type="domain" description="Glycoside hydrolase family 42 N-terminal" evidence="10">
    <location>
        <begin position="14"/>
        <end position="385"/>
    </location>
</feature>
<proteinExistence type="inferred from homology"/>
<feature type="binding site" evidence="9">
    <location>
        <position position="115"/>
    </location>
    <ligand>
        <name>Zn(2+)</name>
        <dbReference type="ChEBI" id="CHEBI:29105"/>
    </ligand>
</feature>
<dbReference type="Pfam" id="PF08532">
    <property type="entry name" value="Glyco_hydro_42M"/>
    <property type="match status" value="1"/>
</dbReference>
<dbReference type="RefSeq" id="WP_028600299.1">
    <property type="nucleotide sequence ID" value="NZ_BIMM01000073.1"/>
</dbReference>
<reference evidence="13 14" key="1">
    <citation type="submission" date="2017-05" db="EMBL/GenBank/DDBJ databases">
        <title>Functional genome analysis of Paenibacillus pasadenensis strain R16: insights on endophytic life style and antifungal activity.</title>
        <authorList>
            <person name="Passera A."/>
            <person name="Marcolungo L."/>
            <person name="Casati P."/>
            <person name="Brasca M."/>
            <person name="Quaglino F."/>
            <person name="Delledonne M."/>
        </authorList>
    </citation>
    <scope>NUCLEOTIDE SEQUENCE [LARGE SCALE GENOMIC DNA]</scope>
    <source>
        <strain evidence="13 14">R16</strain>
    </source>
</reference>
<evidence type="ECO:0000256" key="4">
    <source>
        <dbReference type="ARBA" id="ARBA00022801"/>
    </source>
</evidence>
<dbReference type="EMBL" id="NFEZ01000004">
    <property type="protein sequence ID" value="PLT44415.1"/>
    <property type="molecule type" value="Genomic_DNA"/>
</dbReference>
<dbReference type="InterPro" id="IPR003476">
    <property type="entry name" value="Glyco_hydro_42"/>
</dbReference>
<evidence type="ECO:0000256" key="3">
    <source>
        <dbReference type="ARBA" id="ARBA00012756"/>
    </source>
</evidence>
<feature type="binding site" evidence="8">
    <location>
        <position position="149"/>
    </location>
    <ligand>
        <name>substrate</name>
    </ligand>
</feature>
<dbReference type="InterPro" id="IPR017853">
    <property type="entry name" value="GH"/>
</dbReference>
<dbReference type="PIRSF" id="PIRSF001084">
    <property type="entry name" value="B-galactosidase"/>
    <property type="match status" value="1"/>
</dbReference>
<organism evidence="13 14">
    <name type="scientific">Paenibacillus pasadenensis</name>
    <dbReference type="NCBI Taxonomy" id="217090"/>
    <lineage>
        <taxon>Bacteria</taxon>
        <taxon>Bacillati</taxon>
        <taxon>Bacillota</taxon>
        <taxon>Bacilli</taxon>
        <taxon>Bacillales</taxon>
        <taxon>Paenibacillaceae</taxon>
        <taxon>Paenibacillus</taxon>
    </lineage>
</organism>
<evidence type="ECO:0000256" key="5">
    <source>
        <dbReference type="ARBA" id="ARBA00023295"/>
    </source>
</evidence>
<dbReference type="GO" id="GO:0006012">
    <property type="term" value="P:galactose metabolic process"/>
    <property type="evidence" value="ECO:0007669"/>
    <property type="project" value="InterPro"/>
</dbReference>
<dbReference type="InterPro" id="IPR013738">
    <property type="entry name" value="Beta_galactosidase_Trimer"/>
</dbReference>
<evidence type="ECO:0000256" key="8">
    <source>
        <dbReference type="PIRSR" id="PIRSR001084-2"/>
    </source>
</evidence>
<evidence type="ECO:0000259" key="11">
    <source>
        <dbReference type="Pfam" id="PF08532"/>
    </source>
</evidence>
<feature type="binding site" evidence="8">
    <location>
        <position position="315"/>
    </location>
    <ligand>
        <name>substrate</name>
    </ligand>
</feature>
<accession>A0A2N5N262</accession>
<feature type="domain" description="Beta-galactosidase trimerisation" evidence="11">
    <location>
        <begin position="397"/>
        <end position="643"/>
    </location>
</feature>
<dbReference type="PANTHER" id="PTHR36447">
    <property type="entry name" value="BETA-GALACTOSIDASE GANA"/>
    <property type="match status" value="1"/>
</dbReference>
<feature type="binding site" evidence="9">
    <location>
        <position position="160"/>
    </location>
    <ligand>
        <name>Zn(2+)</name>
        <dbReference type="ChEBI" id="CHEBI:29105"/>
    </ligand>
</feature>
<dbReference type="AlphaFoldDB" id="A0A2N5N262"/>
<name>A0A2N5N262_9BACL</name>
<comment type="similarity">
    <text evidence="2 6">Belongs to the glycosyl hydrolase 42 family.</text>
</comment>
<feature type="domain" description="Beta-galactosidase C-terminal" evidence="12">
    <location>
        <begin position="654"/>
        <end position="711"/>
    </location>
</feature>
<dbReference type="Gene3D" id="3.40.50.880">
    <property type="match status" value="1"/>
</dbReference>
<evidence type="ECO:0000259" key="12">
    <source>
        <dbReference type="Pfam" id="PF08533"/>
    </source>
</evidence>
<feature type="active site" description="Nucleophile" evidence="7">
    <location>
        <position position="307"/>
    </location>
</feature>
<dbReference type="SUPFAM" id="SSF51445">
    <property type="entry name" value="(Trans)glycosidases"/>
    <property type="match status" value="1"/>
</dbReference>
<dbReference type="InterPro" id="IPR013529">
    <property type="entry name" value="Glyco_hydro_42_N"/>
</dbReference>
<protein>
    <recommendedName>
        <fullName evidence="3 6">Beta-galactosidase</fullName>
        <shortName evidence="6">Beta-gal</shortName>
        <ecNumber evidence="3 6">3.2.1.23</ecNumber>
    </recommendedName>
</protein>
<evidence type="ECO:0000256" key="7">
    <source>
        <dbReference type="PIRSR" id="PIRSR001084-1"/>
    </source>
</evidence>
<sequence>MISNKLPKIWYGGDYNPEQWDAETWSEDHRMFKLAGIDVATINVFSWALDQPDEDTYDFAWLDEQFELLHGQGIGICLATGTGAHPAWMARRHPDVLRVDFDGRKRRFGGRHNSCPNSPAYRKFSAALATKLAERYGSHPALLIWHVSNEYGGYCYCDNCAAGFRSWLQQRYGSLEELNRSWNTRFWGHTFYDWEEVVPPNALSEEWGGSRTNFQGISLDYRRFQSDSLLDCFKLERDAVKALTPDIPVTTNLMGFYPELDYFKWAKEMDVVSWDNYPSIDTPHSLTAMAHDLMRGLKDGQPFMLMEQTPSQQNWQAYNSLKRPGVMRLWSWQAVAHGADTVMFFQLRRSIGACEKYHGAVIEHVGHEHTRVFREVAELGGELQAVGGELLDARGDAAVGIVFDWENRWAIDLSSGPTVALDYVKEAHKYYDALAKQQVAADMIGVDADFSRYRVVIAPVMYMVKPGFAAAVERFVEAGGTFITTFFSGIVDERDIVRTGGYPGELRQVLGIWSEEIDALLPEQRNRIVLSSAWSGGAEDAAAEAQRQTAAGSEHAGTAAAGTSARIAGGASGLAEYECGLLCDLIHSEGAEVKAVYGDDFYAGMPALTVNRFGAGRAWYVATSPDEAFLGDFLREVCAENGIEPLVAEASAELETAARVKDGQRYLFLLNHAAEEGWAELSSGGDDLLGGGASVAAGRVSVPARGVRIIRQRA</sequence>
<comment type="catalytic activity">
    <reaction evidence="1 6">
        <text>Hydrolysis of terminal non-reducing beta-D-galactose residues in beta-D-galactosides.</text>
        <dbReference type="EC" id="3.2.1.23"/>
    </reaction>
</comment>
<gene>
    <name evidence="13" type="ORF">B8V81_2846</name>
</gene>
<evidence type="ECO:0000256" key="6">
    <source>
        <dbReference type="PIRNR" id="PIRNR001084"/>
    </source>
</evidence>
<evidence type="ECO:0000256" key="9">
    <source>
        <dbReference type="PIRSR" id="PIRSR001084-3"/>
    </source>
</evidence>
<keyword evidence="14" id="KW-1185">Reference proteome</keyword>
<keyword evidence="4 6" id="KW-0378">Hydrolase</keyword>
<dbReference type="InterPro" id="IPR029062">
    <property type="entry name" value="Class_I_gatase-like"/>
</dbReference>
<dbReference type="InterPro" id="IPR013780">
    <property type="entry name" value="Glyco_hydro_b"/>
</dbReference>
<keyword evidence="5 6" id="KW-0326">Glycosidase</keyword>
<feature type="binding site" evidence="9">
    <location>
        <position position="155"/>
    </location>
    <ligand>
        <name>Zn(2+)</name>
        <dbReference type="ChEBI" id="CHEBI:29105"/>
    </ligand>
</feature>
<dbReference type="OrthoDB" id="9800974at2"/>
<dbReference type="CDD" id="cd03143">
    <property type="entry name" value="A4_beta-galactosidase_middle_domain"/>
    <property type="match status" value="1"/>
</dbReference>